<evidence type="ECO:0000256" key="1">
    <source>
        <dbReference type="SAM" id="MobiDB-lite"/>
    </source>
</evidence>
<dbReference type="Proteomes" id="UP001623290">
    <property type="component" value="Chromosome"/>
</dbReference>
<feature type="chain" id="PRO_5045348653" description="Tetratricopeptide repeat-containing protein" evidence="2">
    <location>
        <begin position="23"/>
        <end position="538"/>
    </location>
</feature>
<dbReference type="RefSeq" id="WP_406720677.1">
    <property type="nucleotide sequence ID" value="NZ_CP135443.1"/>
</dbReference>
<feature type="region of interest" description="Disordered" evidence="1">
    <location>
        <begin position="45"/>
        <end position="64"/>
    </location>
</feature>
<proteinExistence type="predicted"/>
<evidence type="ECO:0000256" key="2">
    <source>
        <dbReference type="SAM" id="SignalP"/>
    </source>
</evidence>
<evidence type="ECO:0008006" key="5">
    <source>
        <dbReference type="Google" id="ProtNLM"/>
    </source>
</evidence>
<evidence type="ECO:0000313" key="4">
    <source>
        <dbReference type="Proteomes" id="UP001623290"/>
    </source>
</evidence>
<feature type="signal peptide" evidence="2">
    <location>
        <begin position="1"/>
        <end position="22"/>
    </location>
</feature>
<protein>
    <recommendedName>
        <fullName evidence="5">Tetratricopeptide repeat-containing protein</fullName>
    </recommendedName>
</protein>
<reference evidence="3 4" key="1">
    <citation type="submission" date="2023-09" db="EMBL/GenBank/DDBJ databases">
        <title>Thioclava shenzhenensis sp. nov., a multidrug resistant bacteria-antagonizing species isolated from coastal seawater.</title>
        <authorList>
            <person name="Long M."/>
        </authorList>
    </citation>
    <scope>NUCLEOTIDE SEQUENCE [LARGE SCALE GENOMIC DNA]</scope>
    <source>
        <strain evidence="3 4">FTW29</strain>
    </source>
</reference>
<keyword evidence="4" id="KW-1185">Reference proteome</keyword>
<keyword evidence="2" id="KW-0732">Signal</keyword>
<sequence length="538" mass="57553">MPTPPLAAAAILWIGTVGWAQAQEDAPISAIDWLSNSIVTPTAMPASPTLGGAQPATPGGSLSVMPPVPGEPPISKGVGTEDISVFTLGGPDPNMIGLLPAARAGLPKTLWGKTPETDLVALVRKEQINTALPAIQSLLQKLLLAELDPPEISNPNREDSLFLARIDKLLDQGALEPALAMLEQDTTADPEVFRRRFDVALLLGEEDSACKLMDTTPDVAPSFGARIFCLARNGDWEAAAVSLQSGEALGQFDPETATLMERFLEPELTDDSEDLPPPTRITPLNFRMMEAIGQSLPTTSLPLAFAHADLRSNNGWKAQIEAAERLAPHGAIDPNQLLGLYTERRAAASGSLWDRVSAVSQLDKAVEENDLDKINEILPQAYKAMEQVELEPVLAQLYGPRLAAMDLQGAAKQIGFRLGLLSEDYENVAKNAADDDPDDALLIALALGNTETVPAQDQLGLALKRVFDAPPEQAPAPYRGLLPDQLGAAVLEAADDITNGARGDYPRMVNGLTLLRLVGLEDVARRTALEMIILERRG</sequence>
<organism evidence="3 4">
    <name type="scientific">Thioclava litoralis</name>
    <dbReference type="NCBI Taxonomy" id="3076557"/>
    <lineage>
        <taxon>Bacteria</taxon>
        <taxon>Pseudomonadati</taxon>
        <taxon>Pseudomonadota</taxon>
        <taxon>Alphaproteobacteria</taxon>
        <taxon>Rhodobacterales</taxon>
        <taxon>Paracoccaceae</taxon>
        <taxon>Thioclava</taxon>
    </lineage>
</organism>
<evidence type="ECO:0000313" key="3">
    <source>
        <dbReference type="EMBL" id="WRY33397.1"/>
    </source>
</evidence>
<gene>
    <name evidence="3" type="ORF">RPE78_12025</name>
</gene>
<accession>A0ABZ1E109</accession>
<name>A0ABZ1E109_9RHOB</name>
<dbReference type="EMBL" id="CP135443">
    <property type="protein sequence ID" value="WRY33397.1"/>
    <property type="molecule type" value="Genomic_DNA"/>
</dbReference>